<organism evidence="14 15">
    <name type="scientific">Biomphalaria glabrata</name>
    <name type="common">Bloodfluke planorb</name>
    <name type="synonym">Freshwater snail</name>
    <dbReference type="NCBI Taxonomy" id="6526"/>
    <lineage>
        <taxon>Eukaryota</taxon>
        <taxon>Metazoa</taxon>
        <taxon>Spiralia</taxon>
        <taxon>Lophotrochozoa</taxon>
        <taxon>Mollusca</taxon>
        <taxon>Gastropoda</taxon>
        <taxon>Heterobranchia</taxon>
        <taxon>Euthyneura</taxon>
        <taxon>Panpulmonata</taxon>
        <taxon>Hygrophila</taxon>
        <taxon>Lymnaeoidea</taxon>
        <taxon>Planorbidae</taxon>
        <taxon>Biomphalaria</taxon>
    </lineage>
</organism>
<dbReference type="EnsemblMetazoa" id="BGLB011259-RB">
    <property type="protein sequence ID" value="BGLB011259-PB"/>
    <property type="gene ID" value="BGLB011259"/>
</dbReference>
<dbReference type="FunFam" id="3.40.50.300:FF:001810">
    <property type="entry name" value="Cytoplasmic dynein 2 heavy chain 1"/>
    <property type="match status" value="1"/>
</dbReference>
<evidence type="ECO:0000256" key="9">
    <source>
        <dbReference type="ARBA" id="ARBA00023069"/>
    </source>
</evidence>
<dbReference type="GO" id="GO:0030286">
    <property type="term" value="C:dynein complex"/>
    <property type="evidence" value="ECO:0007669"/>
    <property type="project" value="UniProtKB-KW"/>
</dbReference>
<dbReference type="Pfam" id="PF12780">
    <property type="entry name" value="AAA_8"/>
    <property type="match status" value="1"/>
</dbReference>
<keyword evidence="12" id="KW-0966">Cell projection</keyword>
<gene>
    <name evidence="14" type="primary">106076043</name>
</gene>
<dbReference type="GO" id="GO:0005874">
    <property type="term" value="C:microtubule"/>
    <property type="evidence" value="ECO:0007669"/>
    <property type="project" value="UniProtKB-KW"/>
</dbReference>
<keyword evidence="10" id="KW-0505">Motor protein</keyword>
<evidence type="ECO:0000256" key="7">
    <source>
        <dbReference type="ARBA" id="ARBA00023017"/>
    </source>
</evidence>
<keyword evidence="3" id="KW-0963">Cytoplasm</keyword>
<dbReference type="Proteomes" id="UP000076420">
    <property type="component" value="Unassembled WGS sequence"/>
</dbReference>
<dbReference type="InterPro" id="IPR027417">
    <property type="entry name" value="P-loop_NTPase"/>
</dbReference>
<reference evidence="14" key="1">
    <citation type="submission" date="2020-05" db="UniProtKB">
        <authorList>
            <consortium name="EnsemblMetazoa"/>
        </authorList>
    </citation>
    <scope>IDENTIFICATION</scope>
    <source>
        <strain evidence="14">BB02</strain>
    </source>
</reference>
<proteinExistence type="inferred from homology"/>
<evidence type="ECO:0000256" key="3">
    <source>
        <dbReference type="ARBA" id="ARBA00022490"/>
    </source>
</evidence>
<comment type="similarity">
    <text evidence="2">Belongs to the dynein heavy chain family.</text>
</comment>
<dbReference type="KEGG" id="bgt:106076043"/>
<keyword evidence="5" id="KW-0547">Nucleotide-binding</keyword>
<dbReference type="STRING" id="6526.A0A2C9K0V1"/>
<dbReference type="AlphaFoldDB" id="A0A2C9K0V1"/>
<dbReference type="InterPro" id="IPR026983">
    <property type="entry name" value="DHC"/>
</dbReference>
<dbReference type="GO" id="GO:0005930">
    <property type="term" value="C:axoneme"/>
    <property type="evidence" value="ECO:0007669"/>
    <property type="project" value="UniProtKB-SubCell"/>
</dbReference>
<keyword evidence="9" id="KW-0969">Cilium</keyword>
<evidence type="ECO:0000256" key="2">
    <source>
        <dbReference type="ARBA" id="ARBA00008887"/>
    </source>
</evidence>
<dbReference type="GO" id="GO:0045505">
    <property type="term" value="F:dynein intermediate chain binding"/>
    <property type="evidence" value="ECO:0007669"/>
    <property type="project" value="InterPro"/>
</dbReference>
<evidence type="ECO:0000256" key="11">
    <source>
        <dbReference type="ARBA" id="ARBA00023212"/>
    </source>
</evidence>
<name>A0A2C9K0V1_BIOGL</name>
<evidence type="ECO:0000256" key="10">
    <source>
        <dbReference type="ARBA" id="ARBA00023175"/>
    </source>
</evidence>
<dbReference type="GO" id="GO:0005524">
    <property type="term" value="F:ATP binding"/>
    <property type="evidence" value="ECO:0007669"/>
    <property type="project" value="UniProtKB-KW"/>
</dbReference>
<evidence type="ECO:0000256" key="6">
    <source>
        <dbReference type="ARBA" id="ARBA00022840"/>
    </source>
</evidence>
<dbReference type="Gene3D" id="3.40.50.300">
    <property type="entry name" value="P-loop containing nucleotide triphosphate hydrolases"/>
    <property type="match status" value="1"/>
</dbReference>
<evidence type="ECO:0000313" key="15">
    <source>
        <dbReference type="Proteomes" id="UP000076420"/>
    </source>
</evidence>
<evidence type="ECO:0000256" key="12">
    <source>
        <dbReference type="ARBA" id="ARBA00023273"/>
    </source>
</evidence>
<dbReference type="PANTHER" id="PTHR45703:SF22">
    <property type="entry name" value="DYNEIN CYTOPLASMIC 2 HEAVY CHAIN 1"/>
    <property type="match status" value="1"/>
</dbReference>
<dbReference type="SUPFAM" id="SSF52540">
    <property type="entry name" value="P-loop containing nucleoside triphosphate hydrolases"/>
    <property type="match status" value="1"/>
</dbReference>
<dbReference type="VEuPathDB" id="VectorBase:BGLB011259"/>
<protein>
    <recommendedName>
        <fullName evidence="13">Dynein heavy chain AAA module D4 domain-containing protein</fullName>
    </recommendedName>
</protein>
<keyword evidence="4" id="KW-0493">Microtubule</keyword>
<evidence type="ECO:0000259" key="13">
    <source>
        <dbReference type="Pfam" id="PF12780"/>
    </source>
</evidence>
<sequence length="190" mass="21215">MARVDRVLTKPGGSLLMAGSSGVGRRTAVSVVAHMHQMQTFSPKVFRGYGIKQFKNDLKQVMQLAGIEGEQVVLILEDHQFVEPQFLELINSLLSAGEVPGLYSPEELEPLLSPLRDMASEVGFRGTMISFFSTRVMTNLHIVLIMDNSNSNFILNCESNPAFYKQCAVQWMEGWCRDSMLKVGTRLSQL</sequence>
<keyword evidence="11" id="KW-0206">Cytoskeleton</keyword>
<keyword evidence="6" id="KW-0067">ATP-binding</keyword>
<evidence type="ECO:0000256" key="1">
    <source>
        <dbReference type="ARBA" id="ARBA00004430"/>
    </source>
</evidence>
<accession>A0A2C9K0V1</accession>
<dbReference type="GO" id="GO:0051959">
    <property type="term" value="F:dynein light intermediate chain binding"/>
    <property type="evidence" value="ECO:0007669"/>
    <property type="project" value="InterPro"/>
</dbReference>
<dbReference type="GO" id="GO:0007018">
    <property type="term" value="P:microtubule-based movement"/>
    <property type="evidence" value="ECO:0007669"/>
    <property type="project" value="InterPro"/>
</dbReference>
<evidence type="ECO:0000256" key="4">
    <source>
        <dbReference type="ARBA" id="ARBA00022701"/>
    </source>
</evidence>
<evidence type="ECO:0000256" key="8">
    <source>
        <dbReference type="ARBA" id="ARBA00023054"/>
    </source>
</evidence>
<dbReference type="InterPro" id="IPR024317">
    <property type="entry name" value="Dynein_heavy_chain_D4_dom"/>
</dbReference>
<evidence type="ECO:0000256" key="5">
    <source>
        <dbReference type="ARBA" id="ARBA00022741"/>
    </source>
</evidence>
<comment type="subcellular location">
    <subcellularLocation>
        <location evidence="1">Cytoplasm</location>
        <location evidence="1">Cytoskeleton</location>
        <location evidence="1">Cilium axoneme</location>
    </subcellularLocation>
</comment>
<evidence type="ECO:0000313" key="14">
    <source>
        <dbReference type="EnsemblMetazoa" id="BGLB011259-PB"/>
    </source>
</evidence>
<feature type="domain" description="Dynein heavy chain AAA module D4" evidence="13">
    <location>
        <begin position="2"/>
        <end position="186"/>
    </location>
</feature>
<keyword evidence="8" id="KW-0175">Coiled coil</keyword>
<dbReference type="PANTHER" id="PTHR45703">
    <property type="entry name" value="DYNEIN HEAVY CHAIN"/>
    <property type="match status" value="1"/>
</dbReference>
<keyword evidence="7" id="KW-0243">Dynein</keyword>